<dbReference type="NCBIfam" id="NF041852">
    <property type="entry name" value="trans_reg_HypR"/>
    <property type="match status" value="1"/>
</dbReference>
<dbReference type="PROSITE" id="PS51197">
    <property type="entry name" value="HTH_RRF2_2"/>
    <property type="match status" value="1"/>
</dbReference>
<dbReference type="Proteomes" id="UP000293637">
    <property type="component" value="Unassembled WGS sequence"/>
</dbReference>
<evidence type="ECO:0000313" key="1">
    <source>
        <dbReference type="EMBL" id="QEX39652.1"/>
    </source>
</evidence>
<proteinExistence type="predicted"/>
<dbReference type="EMBL" id="SCHB01000005">
    <property type="protein sequence ID" value="TBW71868.1"/>
    <property type="molecule type" value="Genomic_DNA"/>
</dbReference>
<dbReference type="Proteomes" id="UP000325462">
    <property type="component" value="Chromosome"/>
</dbReference>
<dbReference type="AlphaFoldDB" id="A0A292DHZ5"/>
<dbReference type="Gene3D" id="1.10.10.10">
    <property type="entry name" value="Winged helix-like DNA-binding domain superfamily/Winged helix DNA-binding domain"/>
    <property type="match status" value="1"/>
</dbReference>
<protein>
    <submittedName>
        <fullName evidence="2">Rrf2 family transcriptional regulator</fullName>
    </submittedName>
</protein>
<gene>
    <name evidence="2" type="ORF">EQ812_08660</name>
    <name evidence="1" type="ORF">FO454_12320</name>
</gene>
<reference evidence="2 3" key="1">
    <citation type="journal article" date="2019" name="Sci. Transl. Med.">
        <title>Quorum sensing between bacterial species on the skin protects against epidermal injury in atopic dermatitis.</title>
        <authorList>
            <person name="Williams M.R."/>
        </authorList>
    </citation>
    <scope>NUCLEOTIDE SEQUENCE [LARGE SCALE GENOMIC DNA]</scope>
    <source>
        <strain evidence="2 3">E7</strain>
    </source>
</reference>
<dbReference type="InterPro" id="IPR036390">
    <property type="entry name" value="WH_DNA-bd_sf"/>
</dbReference>
<reference evidence="1 4" key="2">
    <citation type="submission" date="2019-07" db="EMBL/GenBank/DDBJ databases">
        <title>Comparative genome analysis of staphylococcus lugdunensis shows clonal complex-dependent diversity of the putative virulence factor, ess/type vii locus.</title>
        <authorList>
            <person name="Lebeurre J."/>
            <person name="Dahyot S."/>
            <person name="Diene S."/>
            <person name="Paulay A."/>
            <person name="Aubourg M."/>
            <person name="Argemi X."/>
            <person name="Giard J.-C."/>
            <person name="Tournier I."/>
            <person name="Francois P."/>
            <person name="Pestel-Caron M."/>
        </authorList>
    </citation>
    <scope>NUCLEOTIDE SEQUENCE [LARGE SCALE GENOMIC DNA]</scope>
    <source>
        <strain evidence="1 4">SL13</strain>
    </source>
</reference>
<dbReference type="EMBL" id="CP041722">
    <property type="protein sequence ID" value="QEX39652.1"/>
    <property type="molecule type" value="Genomic_DNA"/>
</dbReference>
<dbReference type="InterPro" id="IPR000944">
    <property type="entry name" value="Tscrpt_reg_Rrf2"/>
</dbReference>
<sequence>MMNLEFNIAVHVLCFLAKHKDKHYSSTELAELTCLNPVQLRRVMSQLNNSNYIQTIRGKHGGYQANQHTAAITLAELYSQFVLDKTHTQRLFTGSIDSDCIISNQIATTMSHYREQEQQLILNFYRDKTIDDVIEDIIKEA</sequence>
<dbReference type="PANTHER" id="PTHR33221">
    <property type="entry name" value="WINGED HELIX-TURN-HELIX TRANSCRIPTIONAL REGULATOR, RRF2 FAMILY"/>
    <property type="match status" value="1"/>
</dbReference>
<dbReference type="OMA" id="QANQHTA"/>
<evidence type="ECO:0000313" key="2">
    <source>
        <dbReference type="EMBL" id="TBW71868.1"/>
    </source>
</evidence>
<dbReference type="Pfam" id="PF02082">
    <property type="entry name" value="Rrf2"/>
    <property type="match status" value="1"/>
</dbReference>
<name>A0A292DHZ5_STALU</name>
<keyword evidence="4" id="KW-1185">Reference proteome</keyword>
<dbReference type="PANTHER" id="PTHR33221:SF15">
    <property type="entry name" value="HTH-TYPE TRANSCRIPTIONAL REGULATOR YWGB-RELATED"/>
    <property type="match status" value="1"/>
</dbReference>
<dbReference type="GO" id="GO:0005829">
    <property type="term" value="C:cytosol"/>
    <property type="evidence" value="ECO:0007669"/>
    <property type="project" value="TreeGrafter"/>
</dbReference>
<organism evidence="2 3">
    <name type="scientific">Staphylococcus lugdunensis</name>
    <dbReference type="NCBI Taxonomy" id="28035"/>
    <lineage>
        <taxon>Bacteria</taxon>
        <taxon>Bacillati</taxon>
        <taxon>Bacillota</taxon>
        <taxon>Bacilli</taxon>
        <taxon>Bacillales</taxon>
        <taxon>Staphylococcaceae</taxon>
        <taxon>Staphylococcus</taxon>
    </lineage>
</organism>
<dbReference type="GO" id="GO:0003700">
    <property type="term" value="F:DNA-binding transcription factor activity"/>
    <property type="evidence" value="ECO:0007669"/>
    <property type="project" value="TreeGrafter"/>
</dbReference>
<dbReference type="SUPFAM" id="SSF46785">
    <property type="entry name" value="Winged helix' DNA-binding domain"/>
    <property type="match status" value="1"/>
</dbReference>
<dbReference type="InterPro" id="IPR036388">
    <property type="entry name" value="WH-like_DNA-bd_sf"/>
</dbReference>
<evidence type="ECO:0000313" key="4">
    <source>
        <dbReference type="Proteomes" id="UP000325462"/>
    </source>
</evidence>
<evidence type="ECO:0000313" key="3">
    <source>
        <dbReference type="Proteomes" id="UP000293637"/>
    </source>
</evidence>
<accession>A0A292DHZ5</accession>